<dbReference type="EMBL" id="CP060412">
    <property type="protein sequence ID" value="QNK01516.1"/>
    <property type="molecule type" value="Genomic_DNA"/>
</dbReference>
<accession>A0A7G8Q408</accession>
<reference evidence="2 3" key="1">
    <citation type="submission" date="2020-08" db="EMBL/GenBank/DDBJ databases">
        <title>Dyella sp. G9 isolated from forest soil.</title>
        <authorList>
            <person name="Fu J."/>
            <person name="Qiu L."/>
        </authorList>
    </citation>
    <scope>NUCLEOTIDE SEQUENCE [LARGE SCALE GENOMIC DNA]</scope>
    <source>
        <strain evidence="2 3">G9</strain>
    </source>
</reference>
<dbReference type="RefSeq" id="WP_187056978.1">
    <property type="nucleotide sequence ID" value="NZ_CP060412.1"/>
</dbReference>
<evidence type="ECO:0000313" key="3">
    <source>
        <dbReference type="Proteomes" id="UP000515873"/>
    </source>
</evidence>
<proteinExistence type="predicted"/>
<dbReference type="KEGG" id="dtl:H8F01_21185"/>
<evidence type="ECO:0000256" key="1">
    <source>
        <dbReference type="SAM" id="Coils"/>
    </source>
</evidence>
<organism evidence="2 3">
    <name type="scientific">Dyella telluris</name>
    <dbReference type="NCBI Taxonomy" id="2763498"/>
    <lineage>
        <taxon>Bacteria</taxon>
        <taxon>Pseudomonadati</taxon>
        <taxon>Pseudomonadota</taxon>
        <taxon>Gammaproteobacteria</taxon>
        <taxon>Lysobacterales</taxon>
        <taxon>Rhodanobacteraceae</taxon>
        <taxon>Dyella</taxon>
    </lineage>
</organism>
<keyword evidence="3" id="KW-1185">Reference proteome</keyword>
<gene>
    <name evidence="2" type="ORF">H8F01_21185</name>
</gene>
<keyword evidence="1" id="KW-0175">Coiled coil</keyword>
<dbReference type="Proteomes" id="UP000515873">
    <property type="component" value="Chromosome"/>
</dbReference>
<protein>
    <submittedName>
        <fullName evidence="2">Uncharacterized protein</fullName>
    </submittedName>
</protein>
<evidence type="ECO:0000313" key="2">
    <source>
        <dbReference type="EMBL" id="QNK01516.1"/>
    </source>
</evidence>
<dbReference type="AlphaFoldDB" id="A0A7G8Q408"/>
<dbReference type="PROSITE" id="PS51257">
    <property type="entry name" value="PROKAR_LIPOPROTEIN"/>
    <property type="match status" value="1"/>
</dbReference>
<feature type="coiled-coil region" evidence="1">
    <location>
        <begin position="99"/>
        <end position="175"/>
    </location>
</feature>
<sequence length="259" mass="28759">MELRHIATLTVACIGLAACGSSSINKVKSSPISNGQAFTVGQALDNRKVCAATSWDTHKDERNREIVEYRCELKDATTYFKTQTTEWLASNEQHVKDVADVYDGKLQQMKAEVDEAKARLAQAQANKSSTADAQTDFDSLIRGIQNQIDSGQTQLDEYTKTYDQFKREAAVERDQSNSFISGFAAVAKSEEVYQWTIGPSGDPVLIYGSYVLEDRSGNVIKEVRYFRPDIRMDSVVANKANNYGEYNGGDTTALFKGML</sequence>
<name>A0A7G8Q408_9GAMM</name>